<gene>
    <name evidence="6" type="ORF">HC356_02740</name>
</gene>
<dbReference type="Gene3D" id="1.20.1550.10">
    <property type="entry name" value="DsbB-like"/>
    <property type="match status" value="1"/>
</dbReference>
<dbReference type="GO" id="GO:0006457">
    <property type="term" value="P:protein folding"/>
    <property type="evidence" value="ECO:0007669"/>
    <property type="project" value="InterPro"/>
</dbReference>
<reference evidence="6 7" key="1">
    <citation type="journal article" date="2020" name="Mol. Biol. Evol.">
        <title>Life and death of selfish genes: comparative genomics reveals the dynamic evolution of cytoplasmic incompatibility.</title>
        <authorList>
            <person name="Martinez J."/>
            <person name="Klasson L."/>
            <person name="Welch J."/>
            <person name="Jiggins F.M."/>
        </authorList>
    </citation>
    <scope>NUCLEOTIDE SEQUENCE [LARGE SCALE GENOMIC DNA]</scope>
    <source>
        <strain evidence="6">WNik</strain>
    </source>
</reference>
<keyword evidence="3 5" id="KW-1133">Transmembrane helix</keyword>
<sequence>MNTLLYTSRDNLLKVVCNNSRIPTIFLLSSAFALIFAYVLEYFFNMLPCKLCTYERVVYYVAGLLAVVCMLKDNKILIYAMFCNYLIGAVISFYHVGLELHLFHDVLGCTEQASGNVSIEELRNNLLNPNYSPSCDIPHYVLGVSLATWNLIYLIAALFVSGKVYCGERKKSK</sequence>
<evidence type="ECO:0000256" key="5">
    <source>
        <dbReference type="SAM" id="Phobius"/>
    </source>
</evidence>
<dbReference type="Proteomes" id="UP000515596">
    <property type="component" value="Chromosome"/>
</dbReference>
<feature type="transmembrane region" description="Helical" evidence="5">
    <location>
        <begin position="56"/>
        <end position="71"/>
    </location>
</feature>
<comment type="subcellular location">
    <subcellularLocation>
        <location evidence="1">Membrane</location>
        <topology evidence="1">Multi-pass membrane protein</topology>
    </subcellularLocation>
</comment>
<evidence type="ECO:0000256" key="1">
    <source>
        <dbReference type="ARBA" id="ARBA00004141"/>
    </source>
</evidence>
<feature type="transmembrane region" description="Helical" evidence="5">
    <location>
        <begin position="137"/>
        <end position="160"/>
    </location>
</feature>
<feature type="transmembrane region" description="Helical" evidence="5">
    <location>
        <begin position="76"/>
        <end position="96"/>
    </location>
</feature>
<evidence type="ECO:0000256" key="4">
    <source>
        <dbReference type="ARBA" id="ARBA00023136"/>
    </source>
</evidence>
<dbReference type="AlphaFoldDB" id="A0A7G5CE93"/>
<dbReference type="GO" id="GO:0015035">
    <property type="term" value="F:protein-disulfide reductase activity"/>
    <property type="evidence" value="ECO:0007669"/>
    <property type="project" value="InterPro"/>
</dbReference>
<dbReference type="InterPro" id="IPR023380">
    <property type="entry name" value="DsbB-like_sf"/>
</dbReference>
<keyword evidence="4 5" id="KW-0472">Membrane</keyword>
<evidence type="ECO:0000256" key="3">
    <source>
        <dbReference type="ARBA" id="ARBA00022989"/>
    </source>
</evidence>
<feature type="transmembrane region" description="Helical" evidence="5">
    <location>
        <begin position="21"/>
        <end position="44"/>
    </location>
</feature>
<proteinExistence type="predicted"/>
<dbReference type="SUPFAM" id="SSF158442">
    <property type="entry name" value="DsbB-like"/>
    <property type="match status" value="1"/>
</dbReference>
<evidence type="ECO:0000313" key="7">
    <source>
        <dbReference type="Proteomes" id="UP000515596"/>
    </source>
</evidence>
<evidence type="ECO:0000256" key="2">
    <source>
        <dbReference type="ARBA" id="ARBA00022692"/>
    </source>
</evidence>
<evidence type="ECO:0000313" key="6">
    <source>
        <dbReference type="EMBL" id="QMV47527.1"/>
    </source>
</evidence>
<keyword evidence="2 5" id="KW-0812">Transmembrane</keyword>
<dbReference type="InterPro" id="IPR003752">
    <property type="entry name" value="DiS_bond_form_DsbB/BdbC"/>
</dbReference>
<dbReference type="RefSeq" id="WP_182184139.1">
    <property type="nucleotide sequence ID" value="NZ_CP050530.1"/>
</dbReference>
<organism evidence="6 7">
    <name type="scientific">Wolbachia pipientis</name>
    <dbReference type="NCBI Taxonomy" id="955"/>
    <lineage>
        <taxon>Bacteria</taxon>
        <taxon>Pseudomonadati</taxon>
        <taxon>Pseudomonadota</taxon>
        <taxon>Alphaproteobacteria</taxon>
        <taxon>Rickettsiales</taxon>
        <taxon>Anaplasmataceae</taxon>
        <taxon>Wolbachieae</taxon>
        <taxon>Wolbachia</taxon>
    </lineage>
</organism>
<dbReference type="EMBL" id="CP050530">
    <property type="protein sequence ID" value="QMV47527.1"/>
    <property type="molecule type" value="Genomic_DNA"/>
</dbReference>
<protein>
    <submittedName>
        <fullName evidence="6">Disulfide bond formation protein B</fullName>
    </submittedName>
</protein>
<dbReference type="GO" id="GO:0016020">
    <property type="term" value="C:membrane"/>
    <property type="evidence" value="ECO:0007669"/>
    <property type="project" value="UniProtKB-SubCell"/>
</dbReference>
<dbReference type="Pfam" id="PF02600">
    <property type="entry name" value="DsbB"/>
    <property type="match status" value="1"/>
</dbReference>
<accession>A0A7G5CE93</accession>
<name>A0A7G5CE93_WOLPI</name>